<feature type="transmembrane region" description="Helical" evidence="1">
    <location>
        <begin position="136"/>
        <end position="156"/>
    </location>
</feature>
<feature type="transmembrane region" description="Helical" evidence="1">
    <location>
        <begin position="168"/>
        <end position="192"/>
    </location>
</feature>
<evidence type="ECO:0000313" key="4">
    <source>
        <dbReference type="Proteomes" id="UP000228859"/>
    </source>
</evidence>
<organism evidence="3 4">
    <name type="scientific">Sulfuricurvum kujiense</name>
    <dbReference type="NCBI Taxonomy" id="148813"/>
    <lineage>
        <taxon>Bacteria</taxon>
        <taxon>Pseudomonadati</taxon>
        <taxon>Campylobacterota</taxon>
        <taxon>Epsilonproteobacteria</taxon>
        <taxon>Campylobacterales</taxon>
        <taxon>Sulfurimonadaceae</taxon>
        <taxon>Sulfuricurvum</taxon>
    </lineage>
</organism>
<name>A0A2D3WQ31_9BACT</name>
<evidence type="ECO:0000313" key="3">
    <source>
        <dbReference type="EMBL" id="DAB38803.1"/>
    </source>
</evidence>
<dbReference type="Proteomes" id="UP000228859">
    <property type="component" value="Unassembled WGS sequence"/>
</dbReference>
<dbReference type="EMBL" id="DLUI01000061">
    <property type="protein sequence ID" value="DAB38803.1"/>
    <property type="molecule type" value="Genomic_DNA"/>
</dbReference>
<evidence type="ECO:0000256" key="1">
    <source>
        <dbReference type="SAM" id="Phobius"/>
    </source>
</evidence>
<dbReference type="PANTHER" id="PTHR42208">
    <property type="entry name" value="HEAVY METAL TRANSPORTER-RELATED"/>
    <property type="match status" value="1"/>
</dbReference>
<accession>A0A2D3WQ31</accession>
<evidence type="ECO:0000259" key="2">
    <source>
        <dbReference type="Pfam" id="PF13386"/>
    </source>
</evidence>
<dbReference type="PANTHER" id="PTHR42208:SF1">
    <property type="entry name" value="HEAVY METAL TRANSPORTER"/>
    <property type="match status" value="1"/>
</dbReference>
<feature type="transmembrane region" description="Helical" evidence="1">
    <location>
        <begin position="204"/>
        <end position="225"/>
    </location>
</feature>
<gene>
    <name evidence="3" type="ORF">CFH83_04010</name>
</gene>
<dbReference type="AlphaFoldDB" id="A0A2D3WQ31"/>
<keyword evidence="1" id="KW-0812">Transmembrane</keyword>
<feature type="transmembrane region" description="Helical" evidence="1">
    <location>
        <begin position="6"/>
        <end position="33"/>
    </location>
</feature>
<sequence length="229" mass="24703">MHGIEWWLIISIAFAGSFGHCIGMCGGFIVAYSSTKIDASMSRSAQLIRHSAYNIGRVSSYVILGMIFGAIGSLFALSMEMHGVLFIFAGVVMIITALGMFGLSKLIHVLERGFSSNSLFKTLFSRLIKSKSIGSFFALGVMNGFFPCGFVFFFAAKAAASASIIDGGLIMAAFGLATVPTLLALGQSVSFFKEIAFRQTMNRIAALAILIYGLYSVYYGLAYFFDLPI</sequence>
<proteinExistence type="predicted"/>
<protein>
    <submittedName>
        <fullName evidence="3">Beta-carotene 15,15'-monooxygenase</fullName>
    </submittedName>
</protein>
<keyword evidence="3" id="KW-0503">Monooxygenase</keyword>
<reference evidence="3 4" key="1">
    <citation type="journal article" date="2017" name="Front. Microbiol.">
        <title>Comparative Genomic Analysis of the Class Epsilonproteobacteria and Proposed Reclassification to Epsilonbacteraeota (phyl. nov.).</title>
        <authorList>
            <person name="Waite D.W."/>
            <person name="Vanwonterghem I."/>
            <person name="Rinke C."/>
            <person name="Parks D.H."/>
            <person name="Zhang Y."/>
            <person name="Takai K."/>
            <person name="Sievert S.M."/>
            <person name="Simon J."/>
            <person name="Campbell B.J."/>
            <person name="Hanson T.E."/>
            <person name="Woyke T."/>
            <person name="Klotz M.G."/>
            <person name="Hugenholtz P."/>
        </authorList>
    </citation>
    <scope>NUCLEOTIDE SEQUENCE [LARGE SCALE GENOMIC DNA]</scope>
    <source>
        <strain evidence="3">UBA12443</strain>
    </source>
</reference>
<keyword evidence="3" id="KW-0560">Oxidoreductase</keyword>
<dbReference type="Pfam" id="PF13386">
    <property type="entry name" value="DsbD_2"/>
    <property type="match status" value="1"/>
</dbReference>
<dbReference type="RefSeq" id="WP_294895042.1">
    <property type="nucleotide sequence ID" value="NZ_DLUI01000061.1"/>
</dbReference>
<keyword evidence="1" id="KW-0472">Membrane</keyword>
<feature type="transmembrane region" description="Helical" evidence="1">
    <location>
        <begin position="54"/>
        <end position="77"/>
    </location>
</feature>
<dbReference type="InterPro" id="IPR039447">
    <property type="entry name" value="UreH-like_TM_dom"/>
</dbReference>
<comment type="caution">
    <text evidence="3">The sequence shown here is derived from an EMBL/GenBank/DDBJ whole genome shotgun (WGS) entry which is preliminary data.</text>
</comment>
<dbReference type="GO" id="GO:0004497">
    <property type="term" value="F:monooxygenase activity"/>
    <property type="evidence" value="ECO:0007669"/>
    <property type="project" value="UniProtKB-KW"/>
</dbReference>
<feature type="transmembrane region" description="Helical" evidence="1">
    <location>
        <begin position="83"/>
        <end position="103"/>
    </location>
</feature>
<keyword evidence="1" id="KW-1133">Transmembrane helix</keyword>
<feature type="domain" description="Urease accessory protein UreH-like transmembrane" evidence="2">
    <location>
        <begin position="9"/>
        <end position="215"/>
    </location>
</feature>